<dbReference type="CDD" id="cd03784">
    <property type="entry name" value="GT1_Gtf-like"/>
    <property type="match status" value="1"/>
</dbReference>
<dbReference type="Gene3D" id="3.40.50.2000">
    <property type="entry name" value="Glycogen Phosphorylase B"/>
    <property type="match status" value="2"/>
</dbReference>
<evidence type="ECO:0000256" key="1">
    <source>
        <dbReference type="ARBA" id="ARBA00022679"/>
    </source>
</evidence>
<sequence length="1437" mass="156510">MWQSAASLVEHSPASFCSIFASPDSHDAAGTFVTEMGIAQVGLWTLEPCGPCGRCGLTACSRPQVLQCAFLVPMEALAANSLSKRTFSFGSGTPQARKSEAVVHGPVRGPAEKRVELWVSPKRLCTGLLPIVFAAHLMTGGPLWEVIGGSGGGGILVREGEKLSSAELPLRLANGAIIRQKELKGERLHFELVGGTGPNAGWVSLKVKGRELLRAVPKEGLPWWLNPSRVKGTILFLSIPWKGHIVHLRRIGLWFVGRPGFNVHFACFPEDEAELKKLGFTVHVTEGDERVTSEFFQLMEDGFREVARNPGDTEQEEGGSSMFSFALRGMAQFVEKAQDPLASYFSFCFRTLCAVKPDVVVCDNFCSTTALIPAWCHAEGVSFVPVQSPGIPEDHSHLKEGKPKSSDPSKELPPEVMAKATGLPVEVIKALNEGKDPSQLPQANSQNMTLFGLTATIQSIPPEFIGMMTGPLAKKLKLPIKVANSVLKNLPNATYLAELYPSTRSVVGQQENRERSLFTSPLLSLPVPLENGELQRDRETFKATLSTVDEDLLQWLFSDEEKGPVVYVAFGSIVRPNQDLLRKLAEALDGGDEWRVLWVLPEELQQHLPHYNPGRWRVEKFVPQADVLKSNRVRCFLSHMGANSTTESLVCGVPMMCCPFYMDQYEWTKTVCEHLGAGLMVRKASPCEEIREALRSFTSKWASCSALASMAFRPLQRALALRRLRWPGRPGTRSLAVDHNEDDDDTSGLQAPDSNDAAGGGQDAAKKEEDDDDHVELMEWQSPWPFLSAADGKLCDLSAGAHWPWKPSMASKLKEISQGVRPELQSADLSVDAMLAGVGSDVDLAVVARAAADGHQEDLWDWLNDRKAQLKKCNTGSLAAILSSLTRASQSAQRSQTSCRSLLRHVAGEMLEAHRRLSPRHALVMLASLKGEAQGGNTDDDEKPVSANDLLEKVFATLNQRKDGDGRLLLAEIVPAMEALAVLRSTTVDAQREQLLGLATLLVGELHGGLGLSLLLAQSGQSRGGIQSALLRLLAALAHLPEAAGPTAKGLTALGGVRWSREAITSQEVMASAAFTLSRWGAWSSVRTDYLLSQVLRRDRVAADRAEQDEELRPYLLEDAELIPASSGSWWLAAIAQSGQDIEGAAGFEVFAEHAPSALFGAVSRLGPDDPSAAKVRALWALHALGKVAEHQELAESLMKQLQEADLKGFSPESWWLLRELQPSYSKEEGEAVGSPFSMWEDQLSGSLEAERSSWTSERGDELASLIQELGAAGEDAPEIAFVAGPFCLALHWVHRAKALDLDQHSPVTRVLRRQHWATVLPDVEVKEVSLAEWDEDGGRNRLALLQNFLGGEPPELLNEPLFSERARRISRVMRAQADAVLEKLGPQMLAPEGSHLGAGASVSAALILSSLAKESPDFVFQAVADTTKSAEAEFRQ</sequence>
<dbReference type="EMBL" id="LSRX01000278">
    <property type="protein sequence ID" value="OLQ01899.1"/>
    <property type="molecule type" value="Genomic_DNA"/>
</dbReference>
<evidence type="ECO:0000256" key="2">
    <source>
        <dbReference type="SAM" id="MobiDB-lite"/>
    </source>
</evidence>
<name>A0A1Q9E3C1_SYMMI</name>
<organism evidence="3 4">
    <name type="scientific">Symbiodinium microadriaticum</name>
    <name type="common">Dinoflagellate</name>
    <name type="synonym">Zooxanthella microadriatica</name>
    <dbReference type="NCBI Taxonomy" id="2951"/>
    <lineage>
        <taxon>Eukaryota</taxon>
        <taxon>Sar</taxon>
        <taxon>Alveolata</taxon>
        <taxon>Dinophyceae</taxon>
        <taxon>Suessiales</taxon>
        <taxon>Symbiodiniaceae</taxon>
        <taxon>Symbiodinium</taxon>
    </lineage>
</organism>
<dbReference type="OrthoDB" id="420927at2759"/>
<dbReference type="GO" id="GO:0035251">
    <property type="term" value="F:UDP-glucosyltransferase activity"/>
    <property type="evidence" value="ECO:0007669"/>
    <property type="project" value="InterPro"/>
</dbReference>
<dbReference type="Pfam" id="PF00201">
    <property type="entry name" value="UDPGT"/>
    <property type="match status" value="1"/>
</dbReference>
<feature type="compositionally biased region" description="Basic and acidic residues" evidence="2">
    <location>
        <begin position="392"/>
        <end position="413"/>
    </location>
</feature>
<dbReference type="InterPro" id="IPR002213">
    <property type="entry name" value="UDP_glucos_trans"/>
</dbReference>
<dbReference type="Proteomes" id="UP000186817">
    <property type="component" value="Unassembled WGS sequence"/>
</dbReference>
<dbReference type="PANTHER" id="PTHR48049:SF65">
    <property type="entry name" value="ANTHOCYANIDIN 3-O-GLUCOSYLTRANSFERASE"/>
    <property type="match status" value="1"/>
</dbReference>
<dbReference type="InterPro" id="IPR050481">
    <property type="entry name" value="UDP-glycosyltransf_plant"/>
</dbReference>
<comment type="caution">
    <text evidence="3">The sequence shown here is derived from an EMBL/GenBank/DDBJ whole genome shotgun (WGS) entry which is preliminary data.</text>
</comment>
<reference evidence="3 4" key="1">
    <citation type="submission" date="2016-02" db="EMBL/GenBank/DDBJ databases">
        <title>Genome analysis of coral dinoflagellate symbionts highlights evolutionary adaptations to a symbiotic lifestyle.</title>
        <authorList>
            <person name="Aranda M."/>
            <person name="Li Y."/>
            <person name="Liew Y.J."/>
            <person name="Baumgarten S."/>
            <person name="Simakov O."/>
            <person name="Wilson M."/>
            <person name="Piel J."/>
            <person name="Ashoor H."/>
            <person name="Bougouffa S."/>
            <person name="Bajic V.B."/>
            <person name="Ryu T."/>
            <person name="Ravasi T."/>
            <person name="Bayer T."/>
            <person name="Micklem G."/>
            <person name="Kim H."/>
            <person name="Bhak J."/>
            <person name="Lajeunesse T.C."/>
            <person name="Voolstra C.R."/>
        </authorList>
    </citation>
    <scope>NUCLEOTIDE SEQUENCE [LARGE SCALE GENOMIC DNA]</scope>
    <source>
        <strain evidence="3 4">CCMP2467</strain>
    </source>
</reference>
<gene>
    <name evidence="3" type="primary">UGT76C4</name>
    <name evidence="3" type="ORF">AK812_SmicGene15293</name>
</gene>
<accession>A0A1Q9E3C1</accession>
<evidence type="ECO:0000313" key="4">
    <source>
        <dbReference type="Proteomes" id="UP000186817"/>
    </source>
</evidence>
<protein>
    <submittedName>
        <fullName evidence="3">UDP-glycosyltransferase 76C4</fullName>
    </submittedName>
</protein>
<keyword evidence="1 3" id="KW-0808">Transferase</keyword>
<proteinExistence type="predicted"/>
<dbReference type="PANTHER" id="PTHR48049">
    <property type="entry name" value="GLYCOSYLTRANSFERASE"/>
    <property type="match status" value="1"/>
</dbReference>
<dbReference type="SUPFAM" id="SSF53756">
    <property type="entry name" value="UDP-Glycosyltransferase/glycogen phosphorylase"/>
    <property type="match status" value="1"/>
</dbReference>
<keyword evidence="4" id="KW-1185">Reference proteome</keyword>
<feature type="region of interest" description="Disordered" evidence="2">
    <location>
        <begin position="389"/>
        <end position="414"/>
    </location>
</feature>
<evidence type="ECO:0000313" key="3">
    <source>
        <dbReference type="EMBL" id="OLQ01899.1"/>
    </source>
</evidence>
<feature type="region of interest" description="Disordered" evidence="2">
    <location>
        <begin position="731"/>
        <end position="774"/>
    </location>
</feature>